<keyword evidence="1" id="KW-1133">Transmembrane helix</keyword>
<sequence length="325" mass="37762">MYNNTLEDLYKKAVKEKYEEAKNGDDFFFLNAPTRGKLNKLCWEKFTNNNMHSNDLNVFNSLLGISFDINSQKKFKKETNPFRPIENFFKGETDPDKIEVVDMAAILVDFQPRPFNKFRKQIDDEDLEIYNELKNNTKPNVEIDLGNLIDEVEEEFTDSEIDIDNKEPDQIQSEELESVQGEELKKTRTAISTFVKMDNKPKSNKLKYLAIGAVLFGLGLIIYLTLSQKDCIQWSGDHYEEVSCDLKIQGIGTFNSPEPYDERIINLRRIKVCDTSTFFKNEKAVVWYAKVGEKVEFFNTHGNHPENGKALKPVTKYIIDKYVRK</sequence>
<gene>
    <name evidence="2" type="ORF">GCM10022250_37350</name>
</gene>
<keyword evidence="1" id="KW-0812">Transmembrane</keyword>
<feature type="transmembrane region" description="Helical" evidence="1">
    <location>
        <begin position="206"/>
        <end position="226"/>
    </location>
</feature>
<reference evidence="3" key="1">
    <citation type="journal article" date="2019" name="Int. J. Syst. Evol. Microbiol.">
        <title>The Global Catalogue of Microorganisms (GCM) 10K type strain sequencing project: providing services to taxonomists for standard genome sequencing and annotation.</title>
        <authorList>
            <consortium name="The Broad Institute Genomics Platform"/>
            <consortium name="The Broad Institute Genome Sequencing Center for Infectious Disease"/>
            <person name="Wu L."/>
            <person name="Ma J."/>
        </authorList>
    </citation>
    <scope>NUCLEOTIDE SEQUENCE [LARGE SCALE GENOMIC DNA]</scope>
    <source>
        <strain evidence="3">JCM 17386</strain>
    </source>
</reference>
<comment type="caution">
    <text evidence="2">The sequence shown here is derived from an EMBL/GenBank/DDBJ whole genome shotgun (WGS) entry which is preliminary data.</text>
</comment>
<name>A0ABP7YNP1_9FLAO</name>
<evidence type="ECO:0000313" key="2">
    <source>
        <dbReference type="EMBL" id="GAA4138575.1"/>
    </source>
</evidence>
<evidence type="ECO:0000313" key="3">
    <source>
        <dbReference type="Proteomes" id="UP001501333"/>
    </source>
</evidence>
<organism evidence="2 3">
    <name type="scientific">Flavobacterium chungbukense</name>
    <dbReference type="NCBI Taxonomy" id="877464"/>
    <lineage>
        <taxon>Bacteria</taxon>
        <taxon>Pseudomonadati</taxon>
        <taxon>Bacteroidota</taxon>
        <taxon>Flavobacteriia</taxon>
        <taxon>Flavobacteriales</taxon>
        <taxon>Flavobacteriaceae</taxon>
        <taxon>Flavobacterium</taxon>
    </lineage>
</organism>
<dbReference type="Proteomes" id="UP001501333">
    <property type="component" value="Unassembled WGS sequence"/>
</dbReference>
<dbReference type="EMBL" id="BAABAO010000013">
    <property type="protein sequence ID" value="GAA4138575.1"/>
    <property type="molecule type" value="Genomic_DNA"/>
</dbReference>
<dbReference type="RefSeq" id="WP_229349399.1">
    <property type="nucleotide sequence ID" value="NZ_BAABAO010000013.1"/>
</dbReference>
<evidence type="ECO:0000256" key="1">
    <source>
        <dbReference type="SAM" id="Phobius"/>
    </source>
</evidence>
<keyword evidence="3" id="KW-1185">Reference proteome</keyword>
<protein>
    <submittedName>
        <fullName evidence="2">Uncharacterized protein</fullName>
    </submittedName>
</protein>
<accession>A0ABP7YNP1</accession>
<proteinExistence type="predicted"/>
<keyword evidence="1" id="KW-0472">Membrane</keyword>